<reference evidence="1 2" key="1">
    <citation type="submission" date="2020-01" db="EMBL/GenBank/DDBJ databases">
        <title>Herbidospora sp. NEAU-GS84 nov., a novel actinomycete isolated from soil.</title>
        <authorList>
            <person name="Han L."/>
        </authorList>
    </citation>
    <scope>NUCLEOTIDE SEQUENCE [LARGE SCALE GENOMIC DNA]</scope>
    <source>
        <strain evidence="1 2">NEAU-GS84</strain>
    </source>
</reference>
<dbReference type="EMBL" id="WXEW01000006">
    <property type="protein sequence ID" value="NAS24261.1"/>
    <property type="molecule type" value="Genomic_DNA"/>
</dbReference>
<sequence length="50" mass="5425">MHELVAGYANYASTEALLREQLSGLEAGYYPTIFSVTAPNSVTLSWTSTL</sequence>
<name>A0A7C9JE34_9ACTN</name>
<accession>A0A7C9JE34</accession>
<dbReference type="Proteomes" id="UP000479526">
    <property type="component" value="Unassembled WGS sequence"/>
</dbReference>
<gene>
    <name evidence="1" type="ORF">GT755_21510</name>
</gene>
<comment type="caution">
    <text evidence="1">The sequence shown here is derived from an EMBL/GenBank/DDBJ whole genome shotgun (WGS) entry which is preliminary data.</text>
</comment>
<dbReference type="AlphaFoldDB" id="A0A7C9JE34"/>
<evidence type="ECO:0000313" key="1">
    <source>
        <dbReference type="EMBL" id="NAS24261.1"/>
    </source>
</evidence>
<organism evidence="1 2">
    <name type="scientific">Herbidospora solisilvae</name>
    <dbReference type="NCBI Taxonomy" id="2696284"/>
    <lineage>
        <taxon>Bacteria</taxon>
        <taxon>Bacillati</taxon>
        <taxon>Actinomycetota</taxon>
        <taxon>Actinomycetes</taxon>
        <taxon>Streptosporangiales</taxon>
        <taxon>Streptosporangiaceae</taxon>
        <taxon>Herbidospora</taxon>
    </lineage>
</organism>
<keyword evidence="2" id="KW-1185">Reference proteome</keyword>
<protein>
    <submittedName>
        <fullName evidence="1">Uncharacterized protein</fullName>
    </submittedName>
</protein>
<proteinExistence type="predicted"/>
<dbReference type="RefSeq" id="WP_161481452.1">
    <property type="nucleotide sequence ID" value="NZ_WXEW01000006.1"/>
</dbReference>
<evidence type="ECO:0000313" key="2">
    <source>
        <dbReference type="Proteomes" id="UP000479526"/>
    </source>
</evidence>